<evidence type="ECO:0000256" key="2">
    <source>
        <dbReference type="ARBA" id="ARBA00022475"/>
    </source>
</evidence>
<keyword evidence="5 6" id="KW-0472">Membrane</keyword>
<feature type="domain" description="Type II secretion system protein GspF" evidence="7">
    <location>
        <begin position="162"/>
        <end position="289"/>
    </location>
</feature>
<evidence type="ECO:0000256" key="6">
    <source>
        <dbReference type="SAM" id="Phobius"/>
    </source>
</evidence>
<dbReference type="RefSeq" id="WP_146576175.1">
    <property type="nucleotide sequence ID" value="NZ_SJPM01000001.1"/>
</dbReference>
<dbReference type="OrthoDB" id="270717at2"/>
<dbReference type="Pfam" id="PF00482">
    <property type="entry name" value="T2SSF"/>
    <property type="match status" value="1"/>
</dbReference>
<keyword evidence="3 6" id="KW-0812">Transmembrane</keyword>
<protein>
    <submittedName>
        <fullName evidence="8">Bacterial type II secretion system protein F domain protein</fullName>
    </submittedName>
</protein>
<dbReference type="PANTHER" id="PTHR35007:SF2">
    <property type="entry name" value="PILUS ASSEMBLE PROTEIN"/>
    <property type="match status" value="1"/>
</dbReference>
<dbReference type="GO" id="GO:0005886">
    <property type="term" value="C:plasma membrane"/>
    <property type="evidence" value="ECO:0007669"/>
    <property type="project" value="UniProtKB-SubCell"/>
</dbReference>
<sequence>MIAISSALYAASIGLLTWALFEIVTRERVSLRDVGRFEIERRELLRQRNPTYRRFEPLIDEWNRSRKIKPKTIEETDFQLAAAGVREPWTATEYLNLKFCESCFIAACSFLVGRFILGSSFFGSVCLGVLVFYVMQWSVAQTLRKNAAKRQLIMKRRFAAAIDLMALMMGVGAGFGECLDVAVIENRNNPLGEELALVKKEIQMGAVRGKALMGIANRVRDPDITEVIKSINEGEELGTPLSGILQNQAEQMRMKRSHWAEKAAEESQVAIVFPAMLIMLACLLIVVAPFVLTAFADGESF</sequence>
<dbReference type="EMBL" id="SJPM01000001">
    <property type="protein sequence ID" value="TWU03704.1"/>
    <property type="molecule type" value="Genomic_DNA"/>
</dbReference>
<comment type="subcellular location">
    <subcellularLocation>
        <location evidence="1">Cell membrane</location>
        <topology evidence="1">Multi-pass membrane protein</topology>
    </subcellularLocation>
</comment>
<evidence type="ECO:0000256" key="3">
    <source>
        <dbReference type="ARBA" id="ARBA00022692"/>
    </source>
</evidence>
<dbReference type="InterPro" id="IPR018076">
    <property type="entry name" value="T2SS_GspF_dom"/>
</dbReference>
<feature type="transmembrane region" description="Helical" evidence="6">
    <location>
        <begin position="6"/>
        <end position="24"/>
    </location>
</feature>
<proteinExistence type="predicted"/>
<accession>A0A5C6AZX8</accession>
<dbReference type="Proteomes" id="UP000316213">
    <property type="component" value="Unassembled WGS sequence"/>
</dbReference>
<comment type="caution">
    <text evidence="8">The sequence shown here is derived from an EMBL/GenBank/DDBJ whole genome shotgun (WGS) entry which is preliminary data.</text>
</comment>
<evidence type="ECO:0000313" key="9">
    <source>
        <dbReference type="Proteomes" id="UP000316213"/>
    </source>
</evidence>
<feature type="transmembrane region" description="Helical" evidence="6">
    <location>
        <begin position="271"/>
        <end position="296"/>
    </location>
</feature>
<evidence type="ECO:0000313" key="8">
    <source>
        <dbReference type="EMBL" id="TWU03704.1"/>
    </source>
</evidence>
<feature type="transmembrane region" description="Helical" evidence="6">
    <location>
        <begin position="121"/>
        <end position="140"/>
    </location>
</feature>
<dbReference type="PANTHER" id="PTHR35007">
    <property type="entry name" value="INTEGRAL MEMBRANE PROTEIN-RELATED"/>
    <property type="match status" value="1"/>
</dbReference>
<organism evidence="8 9">
    <name type="scientific">Neorhodopirellula pilleata</name>
    <dbReference type="NCBI Taxonomy" id="2714738"/>
    <lineage>
        <taxon>Bacteria</taxon>
        <taxon>Pseudomonadati</taxon>
        <taxon>Planctomycetota</taxon>
        <taxon>Planctomycetia</taxon>
        <taxon>Pirellulales</taxon>
        <taxon>Pirellulaceae</taxon>
        <taxon>Neorhodopirellula</taxon>
    </lineage>
</organism>
<feature type="transmembrane region" description="Helical" evidence="6">
    <location>
        <begin position="161"/>
        <end position="184"/>
    </location>
</feature>
<evidence type="ECO:0000259" key="7">
    <source>
        <dbReference type="Pfam" id="PF00482"/>
    </source>
</evidence>
<gene>
    <name evidence="8" type="ORF">Pla100_06340</name>
</gene>
<keyword evidence="2" id="KW-1003">Cell membrane</keyword>
<evidence type="ECO:0000256" key="5">
    <source>
        <dbReference type="ARBA" id="ARBA00023136"/>
    </source>
</evidence>
<evidence type="ECO:0000256" key="4">
    <source>
        <dbReference type="ARBA" id="ARBA00022989"/>
    </source>
</evidence>
<evidence type="ECO:0000256" key="1">
    <source>
        <dbReference type="ARBA" id="ARBA00004651"/>
    </source>
</evidence>
<keyword evidence="9" id="KW-1185">Reference proteome</keyword>
<name>A0A5C6AZX8_9BACT</name>
<reference evidence="8 9" key="1">
    <citation type="submission" date="2019-02" db="EMBL/GenBank/DDBJ databases">
        <title>Deep-cultivation of Planctomycetes and their phenomic and genomic characterization uncovers novel biology.</title>
        <authorList>
            <person name="Wiegand S."/>
            <person name="Jogler M."/>
            <person name="Boedeker C."/>
            <person name="Pinto D."/>
            <person name="Vollmers J."/>
            <person name="Rivas-Marin E."/>
            <person name="Kohn T."/>
            <person name="Peeters S.H."/>
            <person name="Heuer A."/>
            <person name="Rast P."/>
            <person name="Oberbeckmann S."/>
            <person name="Bunk B."/>
            <person name="Jeske O."/>
            <person name="Meyerdierks A."/>
            <person name="Storesund J.E."/>
            <person name="Kallscheuer N."/>
            <person name="Luecker S."/>
            <person name="Lage O.M."/>
            <person name="Pohl T."/>
            <person name="Merkel B.J."/>
            <person name="Hornburger P."/>
            <person name="Mueller R.-W."/>
            <person name="Bruemmer F."/>
            <person name="Labrenz M."/>
            <person name="Spormann A.M."/>
            <person name="Op Den Camp H."/>
            <person name="Overmann J."/>
            <person name="Amann R."/>
            <person name="Jetten M.S.M."/>
            <person name="Mascher T."/>
            <person name="Medema M.H."/>
            <person name="Devos D.P."/>
            <person name="Kaster A.-K."/>
            <person name="Ovreas L."/>
            <person name="Rohde M."/>
            <person name="Galperin M.Y."/>
            <person name="Jogler C."/>
        </authorList>
    </citation>
    <scope>NUCLEOTIDE SEQUENCE [LARGE SCALE GENOMIC DNA]</scope>
    <source>
        <strain evidence="8 9">Pla100</strain>
    </source>
</reference>
<keyword evidence="4 6" id="KW-1133">Transmembrane helix</keyword>
<dbReference type="AlphaFoldDB" id="A0A5C6AZX8"/>